<evidence type="ECO:0008006" key="6">
    <source>
        <dbReference type="Google" id="ProtNLM"/>
    </source>
</evidence>
<proteinExistence type="predicted"/>
<reference evidence="4 5" key="1">
    <citation type="journal article" date="2014" name="Arch. Microbiol.">
        <title>Bacillus mesophilum sp. nov., strain IITR-54T, a novel 4-chlorobiphenyl dechlorinating bacterium.</title>
        <authorList>
            <person name="Manickam N."/>
            <person name="Singh N.K."/>
            <person name="Bajaj A."/>
            <person name="Kumar R.M."/>
            <person name="Kaur G."/>
            <person name="Kaur N."/>
            <person name="Bala M."/>
            <person name="Kumar A."/>
            <person name="Mayilraj S."/>
        </authorList>
    </citation>
    <scope>NUCLEOTIDE SEQUENCE [LARGE SCALE GENOMIC DNA]</scope>
    <source>
        <strain evidence="4 5">IITR-54</strain>
    </source>
</reference>
<sequence>MCDSRIPTKKKGGRTMLTAVNSSGEVVSLFRSYTRAEAISLKEKGPYFCRECSESLILKAGIKRIPHFAHHMHSRCPESYENESQYHLNGKIKLYNWLHQKGVSPVMEYYYHEIQQRADIGFIYKEQSFAIEFQCSPISEDLFYKRTQSYLHAGIIPIWIIGANKIKRIDYNRMALTSFNYLFLSLYERKSWEILAFCPNTMHFILLKNPLPYSAKNTFANLQIKPLKNLDLSTLLHLPIDSSPISFQQWQTVIRKQKDFAAVRNSSFSKSILYELYDHRISPSQLPSEIGLPVFHSPYISTPPVQWQTFLMMDVILKKKTFTISDAKTSFYKRVRSKSVSLRRFPLLDESEEFRAVEEYFNLLEHLYIISKTDEGGYFVSNKLKFPYSQNEQVQYDQSLNKRFGKYIMKQASQNQFDK</sequence>
<feature type="domain" description="Competence protein CoiA-like N-terminal" evidence="2">
    <location>
        <begin position="32"/>
        <end position="77"/>
    </location>
</feature>
<evidence type="ECO:0000313" key="4">
    <source>
        <dbReference type="EMBL" id="KAB2335009.1"/>
    </source>
</evidence>
<dbReference type="Pfam" id="PF06054">
    <property type="entry name" value="CoiA_nuc"/>
    <property type="match status" value="1"/>
</dbReference>
<dbReference type="Pfam" id="PF25166">
    <property type="entry name" value="CoiA_C"/>
    <property type="match status" value="1"/>
</dbReference>
<dbReference type="InterPro" id="IPR057253">
    <property type="entry name" value="CoiA-like_N"/>
</dbReference>
<feature type="domain" description="Competence protein CoiA nuclease-like" evidence="1">
    <location>
        <begin position="83"/>
        <end position="237"/>
    </location>
</feature>
<evidence type="ECO:0000259" key="1">
    <source>
        <dbReference type="Pfam" id="PF06054"/>
    </source>
</evidence>
<dbReference type="InterPro" id="IPR057252">
    <property type="entry name" value="CoiA_C"/>
</dbReference>
<dbReference type="InterPro" id="IPR010330">
    <property type="entry name" value="CoiA_nuc"/>
</dbReference>
<dbReference type="AlphaFoldDB" id="A0A7V7RP69"/>
<evidence type="ECO:0000259" key="2">
    <source>
        <dbReference type="Pfam" id="PF25164"/>
    </source>
</evidence>
<dbReference type="InterPro" id="IPR021176">
    <property type="entry name" value="Competence-induced_CoiA"/>
</dbReference>
<dbReference type="EMBL" id="WBOT01000001">
    <property type="protein sequence ID" value="KAB2335009.1"/>
    <property type="molecule type" value="Genomic_DNA"/>
</dbReference>
<evidence type="ECO:0000313" key="5">
    <source>
        <dbReference type="Proteomes" id="UP000441354"/>
    </source>
</evidence>
<organism evidence="4 5">
    <name type="scientific">Bacillus mesophilum</name>
    <dbReference type="NCBI Taxonomy" id="1071718"/>
    <lineage>
        <taxon>Bacteria</taxon>
        <taxon>Bacillati</taxon>
        <taxon>Bacillota</taxon>
        <taxon>Bacilli</taxon>
        <taxon>Bacillales</taxon>
        <taxon>Bacillaceae</taxon>
        <taxon>Bacillus</taxon>
    </lineage>
</organism>
<gene>
    <name evidence="4" type="ORF">F7732_00055</name>
</gene>
<dbReference type="Pfam" id="PF25164">
    <property type="entry name" value="CoiA_N"/>
    <property type="match status" value="1"/>
</dbReference>
<name>A0A7V7RP69_9BACI</name>
<feature type="domain" description="Competence protein CoiA C-terminal" evidence="3">
    <location>
        <begin position="272"/>
        <end position="393"/>
    </location>
</feature>
<evidence type="ECO:0000259" key="3">
    <source>
        <dbReference type="Pfam" id="PF25166"/>
    </source>
</evidence>
<dbReference type="Proteomes" id="UP000441354">
    <property type="component" value="Unassembled WGS sequence"/>
</dbReference>
<comment type="caution">
    <text evidence="4">The sequence shown here is derived from an EMBL/GenBank/DDBJ whole genome shotgun (WGS) entry which is preliminary data.</text>
</comment>
<accession>A0A7V7RP69</accession>
<dbReference type="PIRSF" id="PIRSF007487">
    <property type="entry name" value="Competence-induced_CoiA_bac"/>
    <property type="match status" value="1"/>
</dbReference>
<keyword evidence="5" id="KW-1185">Reference proteome</keyword>
<protein>
    <recommendedName>
        <fullName evidence="6">Competence protein CoiA</fullName>
    </recommendedName>
</protein>